<keyword evidence="1" id="KW-1015">Disulfide bond</keyword>
<proteinExistence type="predicted"/>
<protein>
    <submittedName>
        <fullName evidence="5">Glyco_trans_2-like domain-containing protein</fullName>
    </submittedName>
</protein>
<dbReference type="PANTHER" id="PTHR11675:SF119">
    <property type="entry name" value="POLYPEPTIDE N-ACETYLGALACTOSAMINYLTRANSFERASE 2"/>
    <property type="match status" value="1"/>
</dbReference>
<dbReference type="GO" id="GO:0006493">
    <property type="term" value="P:protein O-linked glycosylation"/>
    <property type="evidence" value="ECO:0007669"/>
    <property type="project" value="TreeGrafter"/>
</dbReference>
<dbReference type="GO" id="GO:0004653">
    <property type="term" value="F:polypeptide N-acetylgalactosaminyltransferase activity"/>
    <property type="evidence" value="ECO:0007669"/>
    <property type="project" value="TreeGrafter"/>
</dbReference>
<name>A0A0R3T3N0_RODNA</name>
<dbReference type="PANTHER" id="PTHR11675">
    <property type="entry name" value="N-ACETYLGALACTOSAMINYLTRANSFERASE"/>
    <property type="match status" value="1"/>
</dbReference>
<reference evidence="5" key="1">
    <citation type="submission" date="2017-02" db="UniProtKB">
        <authorList>
            <consortium name="WormBaseParasite"/>
        </authorList>
    </citation>
    <scope>IDENTIFICATION</scope>
</reference>
<dbReference type="STRING" id="102285.A0A0R3T3N0"/>
<accession>A0A0R3T3N0</accession>
<dbReference type="SUPFAM" id="SSF53448">
    <property type="entry name" value="Nucleotide-diphospho-sugar transferases"/>
    <property type="match status" value="1"/>
</dbReference>
<organism evidence="5">
    <name type="scientific">Rodentolepis nana</name>
    <name type="common">Dwarf tapeworm</name>
    <name type="synonym">Hymenolepis nana</name>
    <dbReference type="NCBI Taxonomy" id="102285"/>
    <lineage>
        <taxon>Eukaryota</taxon>
        <taxon>Metazoa</taxon>
        <taxon>Spiralia</taxon>
        <taxon>Lophotrochozoa</taxon>
        <taxon>Platyhelminthes</taxon>
        <taxon>Cestoda</taxon>
        <taxon>Eucestoda</taxon>
        <taxon>Cyclophyllidea</taxon>
        <taxon>Hymenolepididae</taxon>
        <taxon>Rodentolepis</taxon>
    </lineage>
</organism>
<gene>
    <name evidence="3" type="ORF">HNAJ_LOCUS1623</name>
</gene>
<dbReference type="Proteomes" id="UP000278807">
    <property type="component" value="Unassembled WGS sequence"/>
</dbReference>
<dbReference type="OrthoDB" id="429263at2759"/>
<evidence type="ECO:0000313" key="4">
    <source>
        <dbReference type="Proteomes" id="UP000278807"/>
    </source>
</evidence>
<keyword evidence="4" id="KW-1185">Reference proteome</keyword>
<dbReference type="InterPro" id="IPR001173">
    <property type="entry name" value="Glyco_trans_2-like"/>
</dbReference>
<evidence type="ECO:0000313" key="5">
    <source>
        <dbReference type="WBParaSite" id="HNAJ_0000162401-mRNA-1"/>
    </source>
</evidence>
<dbReference type="Pfam" id="PF14906">
    <property type="entry name" value="DUF4495"/>
    <property type="match status" value="1"/>
</dbReference>
<sequence length="825" mass="92536">MRYFASASFGKFLTSDVPIISETADRTQATISTACTSWLSSVGAGVGLPINGLLFNSGIADLCELIMDKLLPIALSFVMSSDRDISNPFDDIVLALFRPLMTFFSGELVNGDEQSPGLALKIVDIMVGEEDFTNSETVKKHIEKISLCISDILVLRTLCEILCSALQDTNLTAINGRSITSSDYLDEVILQLTQSGKQFDSIIRQLGDRIAEVAIGHSKFFCLDTSSKRSFDELLEALNTEYYDHSTLSTEEAQDELSLEKWSCFMDEIWKTTSSAVPAGLTRQIYARIVSEVLKFVAQKVANQHLSTSNEISDMSDFIWGALKTTHKLIFRCADSESEILGHGLLSNDLQNIHCSALMLTQCLIVIGGPNEIINRLHGEGFYSGLENGVFRVSFNPNNWLKIVDPERFYIASKETQDLSDIRVLEVDNELPEPVWIEALVEFIGNRMISIFQKVCDLAIDRVLVTEIGEDFVNELSSVTSKEPDLCSFSPDSTLRIKEIVNGIYSSALEFLPPKLLTFFNQRDVTLIRNRERQGLIRSRLIGVNLASGKVLIFSDSHIKFEPNWLEALLIRLISYESEEVNPRLLILSPFISAFTEDDLVYPAAEYLRGGFNWDLSFTWEPMSDEEKDSLNTHGRLLNFTWLSLPRPTPVLAGSVIATLASPFKSFGAFDKNMSIWGGENIEISLRAWMCGGRVEIIPCSRVSHLFRSSHGYTFPNGKVATVMRNLNRVARVWMQPSRSLQIKSVKYRVPPIALFYSAQQEAFKVPAGDISSRQRLRQLLECKDFAWFVENIYPDLLRKAVGIKLKDSAMIHAQRSSIISKLLD</sequence>
<dbReference type="InterPro" id="IPR027993">
    <property type="entry name" value="DUF4495"/>
</dbReference>
<dbReference type="WBParaSite" id="HNAJ_0000162401-mRNA-1">
    <property type="protein sequence ID" value="HNAJ_0000162401-mRNA-1"/>
    <property type="gene ID" value="HNAJ_0000162401"/>
</dbReference>
<dbReference type="InterPro" id="IPR029044">
    <property type="entry name" value="Nucleotide-diphossugar_trans"/>
</dbReference>
<dbReference type="EMBL" id="UZAE01000653">
    <property type="protein sequence ID" value="VDN97482.1"/>
    <property type="molecule type" value="Genomic_DNA"/>
</dbReference>
<evidence type="ECO:0000259" key="2">
    <source>
        <dbReference type="Pfam" id="PF00535"/>
    </source>
</evidence>
<reference evidence="3 4" key="2">
    <citation type="submission" date="2018-11" db="EMBL/GenBank/DDBJ databases">
        <authorList>
            <consortium name="Pathogen Informatics"/>
        </authorList>
    </citation>
    <scope>NUCLEOTIDE SEQUENCE [LARGE SCALE GENOMIC DNA]</scope>
</reference>
<dbReference type="GO" id="GO:0005794">
    <property type="term" value="C:Golgi apparatus"/>
    <property type="evidence" value="ECO:0007669"/>
    <property type="project" value="TreeGrafter"/>
</dbReference>
<dbReference type="Pfam" id="PF00535">
    <property type="entry name" value="Glycos_transf_2"/>
    <property type="match status" value="1"/>
</dbReference>
<dbReference type="Gene3D" id="3.90.550.10">
    <property type="entry name" value="Spore Coat Polysaccharide Biosynthesis Protein SpsA, Chain A"/>
    <property type="match status" value="1"/>
</dbReference>
<evidence type="ECO:0000256" key="1">
    <source>
        <dbReference type="ARBA" id="ARBA00023157"/>
    </source>
</evidence>
<evidence type="ECO:0000313" key="3">
    <source>
        <dbReference type="EMBL" id="VDN97482.1"/>
    </source>
</evidence>
<dbReference type="AlphaFoldDB" id="A0A0R3T3N0"/>
<feature type="domain" description="Glycosyltransferase 2-like" evidence="2">
    <location>
        <begin position="522"/>
        <end position="571"/>
    </location>
</feature>